<dbReference type="InterPro" id="IPR001279">
    <property type="entry name" value="Metallo-B-lactamas"/>
</dbReference>
<dbReference type="GO" id="GO:0070291">
    <property type="term" value="P:N-acylethanolamine metabolic process"/>
    <property type="evidence" value="ECO:0007669"/>
    <property type="project" value="TreeGrafter"/>
</dbReference>
<feature type="compositionally biased region" description="Basic and acidic residues" evidence="7">
    <location>
        <begin position="1"/>
        <end position="12"/>
    </location>
</feature>
<evidence type="ECO:0000313" key="10">
    <source>
        <dbReference type="Proteomes" id="UP000014500"/>
    </source>
</evidence>
<dbReference type="Gene3D" id="3.60.15.10">
    <property type="entry name" value="Ribonuclease Z/Hydroxyacylglutathione hydrolase-like"/>
    <property type="match status" value="1"/>
</dbReference>
<evidence type="ECO:0000256" key="4">
    <source>
        <dbReference type="ARBA" id="ARBA00022989"/>
    </source>
</evidence>
<proteinExistence type="inferred from homology"/>
<organism evidence="9 10">
    <name type="scientific">Strigamia maritima</name>
    <name type="common">European centipede</name>
    <name type="synonym">Geophilus maritimus</name>
    <dbReference type="NCBI Taxonomy" id="126957"/>
    <lineage>
        <taxon>Eukaryota</taxon>
        <taxon>Metazoa</taxon>
        <taxon>Ecdysozoa</taxon>
        <taxon>Arthropoda</taxon>
        <taxon>Myriapoda</taxon>
        <taxon>Chilopoda</taxon>
        <taxon>Pleurostigmophora</taxon>
        <taxon>Geophilomorpha</taxon>
        <taxon>Linotaeniidae</taxon>
        <taxon>Strigamia</taxon>
    </lineage>
</organism>
<dbReference type="GO" id="GO:0070292">
    <property type="term" value="P:N-acylphosphatidylethanolamine metabolic process"/>
    <property type="evidence" value="ECO:0007669"/>
    <property type="project" value="TreeGrafter"/>
</dbReference>
<reference evidence="10" key="1">
    <citation type="submission" date="2011-05" db="EMBL/GenBank/DDBJ databases">
        <authorList>
            <person name="Richards S.R."/>
            <person name="Qu J."/>
            <person name="Jiang H."/>
            <person name="Jhangiani S.N."/>
            <person name="Agravi P."/>
            <person name="Goodspeed R."/>
            <person name="Gross S."/>
            <person name="Mandapat C."/>
            <person name="Jackson L."/>
            <person name="Mathew T."/>
            <person name="Pu L."/>
            <person name="Thornton R."/>
            <person name="Saada N."/>
            <person name="Wilczek-Boney K.B."/>
            <person name="Lee S."/>
            <person name="Kovar C."/>
            <person name="Wu Y."/>
            <person name="Scherer S.E."/>
            <person name="Worley K.C."/>
            <person name="Muzny D.M."/>
            <person name="Gibbs R."/>
        </authorList>
    </citation>
    <scope>NUCLEOTIDE SEQUENCE</scope>
    <source>
        <strain evidence="10">Brora</strain>
    </source>
</reference>
<dbReference type="InterPro" id="IPR018629">
    <property type="entry name" value="XK-rel"/>
</dbReference>
<dbReference type="STRING" id="126957.T1JL10"/>
<keyword evidence="5 6" id="KW-0472">Membrane</keyword>
<accession>T1JL10</accession>
<feature type="transmembrane region" description="Helical" evidence="6">
    <location>
        <begin position="86"/>
        <end position="107"/>
    </location>
</feature>
<evidence type="ECO:0000256" key="2">
    <source>
        <dbReference type="ARBA" id="ARBA00008789"/>
    </source>
</evidence>
<sequence length="458" mass="52731">MDEMDKKSRAQEDQEDYPDLDSENTEKKPLDAEEDRMKTFPEISSVFTAWDFVFDVVAIVFFYFDLAAVILLVMSYFTEGLKDYSGLTMMCVIVPNALISVYSMIWYCSDDAIEPVSTVPPIVWKLRIIFHVLLMAPAWRAFESVYFGCISLKIFNCEKYNAYQSYSDMTISLLKLMQAYLGSFPQLVLQLSILAARAGNIEADPIFSDRASPIQAVGSKRFRGPPCAVEDLPKIDFVLISHNHYDHLDYNTVKKLTTRFGTQITWFVPLGLKKWMNDTGCENVYELNWWEKHKTTSNIEIIATPAQHWSKRSINDDNKAYNHSKRQENNLWSSWCVIGSSSRFYFAGDTGYPKENAIFKLIGDQYGPFDLAAIPIGAYEPRWFMQDQHVNPEEAVQIHLDVRARFSVGVHWGTFALANEHYLAPRKDLLIALKEQNIDWSNFFTLKHGESRVIPKQD</sequence>
<dbReference type="HOGENOM" id="CLU_597624_0_0_1"/>
<dbReference type="Pfam" id="PF12706">
    <property type="entry name" value="Lactamase_B_2"/>
    <property type="match status" value="1"/>
</dbReference>
<comment type="caution">
    <text evidence="6">Lacks conserved residue(s) required for the propagation of feature annotation.</text>
</comment>
<evidence type="ECO:0000259" key="8">
    <source>
        <dbReference type="Pfam" id="PF12706"/>
    </source>
</evidence>
<dbReference type="GO" id="GO:0070290">
    <property type="term" value="F:N-acylphosphatidylethanolamine-specific phospholipase D activity"/>
    <property type="evidence" value="ECO:0007669"/>
    <property type="project" value="TreeGrafter"/>
</dbReference>
<dbReference type="PANTHER" id="PTHR15032:SF4">
    <property type="entry name" value="N-ACYL-PHOSPHATIDYLETHANOLAMINE-HYDROLYZING PHOSPHOLIPASE D"/>
    <property type="match status" value="1"/>
</dbReference>
<dbReference type="GO" id="GO:0031123">
    <property type="term" value="P:RNA 3'-end processing"/>
    <property type="evidence" value="ECO:0007669"/>
    <property type="project" value="UniProtKB-ARBA"/>
</dbReference>
<evidence type="ECO:0000313" key="9">
    <source>
        <dbReference type="EnsemblMetazoa" id="SMAR014540-PA"/>
    </source>
</evidence>
<evidence type="ECO:0000256" key="5">
    <source>
        <dbReference type="ARBA" id="ARBA00023136"/>
    </source>
</evidence>
<feature type="compositionally biased region" description="Acidic residues" evidence="7">
    <location>
        <begin position="13"/>
        <end position="23"/>
    </location>
</feature>
<dbReference type="PANTHER" id="PTHR15032">
    <property type="entry name" value="N-ACYL-PHOSPHATIDYLETHANOLAMINE-HYDROLYZING PHOSPHOLIPASE D"/>
    <property type="match status" value="1"/>
</dbReference>
<feature type="transmembrane region" description="Helical" evidence="6">
    <location>
        <begin position="52"/>
        <end position="74"/>
    </location>
</feature>
<protein>
    <recommendedName>
        <fullName evidence="6">XK-related protein</fullName>
    </recommendedName>
</protein>
<feature type="compositionally biased region" description="Basic and acidic residues" evidence="7">
    <location>
        <begin position="24"/>
        <end position="33"/>
    </location>
</feature>
<comment type="subcellular location">
    <subcellularLocation>
        <location evidence="1 6">Membrane</location>
        <topology evidence="1 6">Multi-pass membrane protein</topology>
    </subcellularLocation>
</comment>
<dbReference type="eggNOG" id="KOG3798">
    <property type="taxonomic scope" value="Eukaryota"/>
</dbReference>
<keyword evidence="4 6" id="KW-1133">Transmembrane helix</keyword>
<evidence type="ECO:0000256" key="3">
    <source>
        <dbReference type="ARBA" id="ARBA00022692"/>
    </source>
</evidence>
<dbReference type="GO" id="GO:0005737">
    <property type="term" value="C:cytoplasm"/>
    <property type="evidence" value="ECO:0007669"/>
    <property type="project" value="TreeGrafter"/>
</dbReference>
<dbReference type="GO" id="GO:0005886">
    <property type="term" value="C:plasma membrane"/>
    <property type="evidence" value="ECO:0007669"/>
    <property type="project" value="UniProtKB-ARBA"/>
</dbReference>
<name>T1JL10_STRMM</name>
<reference evidence="9" key="2">
    <citation type="submission" date="2015-02" db="UniProtKB">
        <authorList>
            <consortium name="EnsemblMetazoa"/>
        </authorList>
    </citation>
    <scope>IDENTIFICATION</scope>
</reference>
<dbReference type="SUPFAM" id="SSF56281">
    <property type="entry name" value="Metallo-hydrolase/oxidoreductase"/>
    <property type="match status" value="1"/>
</dbReference>
<evidence type="ECO:0000256" key="7">
    <source>
        <dbReference type="SAM" id="MobiDB-lite"/>
    </source>
</evidence>
<dbReference type="AlphaFoldDB" id="T1JL10"/>
<feature type="region of interest" description="Disordered" evidence="7">
    <location>
        <begin position="1"/>
        <end position="33"/>
    </location>
</feature>
<dbReference type="EnsemblMetazoa" id="SMAR014540-RA">
    <property type="protein sequence ID" value="SMAR014540-PA"/>
    <property type="gene ID" value="SMAR014540"/>
</dbReference>
<dbReference type="EMBL" id="JH431313">
    <property type="status" value="NOT_ANNOTATED_CDS"/>
    <property type="molecule type" value="Genomic_DNA"/>
</dbReference>
<comment type="similarity">
    <text evidence="2 6">Belongs to the XK family.</text>
</comment>
<keyword evidence="3 6" id="KW-0812">Transmembrane</keyword>
<evidence type="ECO:0000256" key="6">
    <source>
        <dbReference type="RuleBase" id="RU910716"/>
    </source>
</evidence>
<keyword evidence="10" id="KW-1185">Reference proteome</keyword>
<feature type="domain" description="Metallo-beta-lactamase" evidence="8">
    <location>
        <begin position="204"/>
        <end position="412"/>
    </location>
</feature>
<dbReference type="Proteomes" id="UP000014500">
    <property type="component" value="Unassembled WGS sequence"/>
</dbReference>
<dbReference type="InterPro" id="IPR036866">
    <property type="entry name" value="RibonucZ/Hydroxyglut_hydro"/>
</dbReference>
<dbReference type="PhylomeDB" id="T1JL10"/>
<evidence type="ECO:0000256" key="1">
    <source>
        <dbReference type="ARBA" id="ARBA00004141"/>
    </source>
</evidence>
<dbReference type="Pfam" id="PF09815">
    <property type="entry name" value="XK-related"/>
    <property type="match status" value="1"/>
</dbReference>